<protein>
    <submittedName>
        <fullName evidence="8">BMP family ABC transporter substrate-binding protein</fullName>
    </submittedName>
</protein>
<dbReference type="PANTHER" id="PTHR34296:SF2">
    <property type="entry name" value="ABC TRANSPORTER GUANOSINE-BINDING PROTEIN NUPN"/>
    <property type="match status" value="1"/>
</dbReference>
<evidence type="ECO:0000256" key="2">
    <source>
        <dbReference type="ARBA" id="ARBA00008610"/>
    </source>
</evidence>
<dbReference type="AlphaFoldDB" id="A0A7C5DXI5"/>
<evidence type="ECO:0000256" key="4">
    <source>
        <dbReference type="ARBA" id="ARBA00022729"/>
    </source>
</evidence>
<organism evidence="8">
    <name type="scientific">Kosmotoga arenicorallina</name>
    <dbReference type="NCBI Taxonomy" id="688066"/>
    <lineage>
        <taxon>Bacteria</taxon>
        <taxon>Thermotogati</taxon>
        <taxon>Thermotogota</taxon>
        <taxon>Thermotogae</taxon>
        <taxon>Kosmotogales</taxon>
        <taxon>Kosmotogaceae</taxon>
        <taxon>Kosmotoga</taxon>
    </lineage>
</organism>
<evidence type="ECO:0000256" key="1">
    <source>
        <dbReference type="ARBA" id="ARBA00004193"/>
    </source>
</evidence>
<keyword evidence="3" id="KW-1003">Cell membrane</keyword>
<keyword evidence="4" id="KW-0732">Signal</keyword>
<proteinExistence type="inferred from homology"/>
<dbReference type="InterPro" id="IPR003760">
    <property type="entry name" value="PnrA-like"/>
</dbReference>
<comment type="subcellular location">
    <subcellularLocation>
        <location evidence="1">Cell membrane</location>
        <topology evidence="1">Lipid-anchor</topology>
    </subcellularLocation>
</comment>
<dbReference type="Gene3D" id="3.40.50.2300">
    <property type="match status" value="2"/>
</dbReference>
<dbReference type="InterPro" id="IPR050957">
    <property type="entry name" value="BMP_lipoprotein"/>
</dbReference>
<dbReference type="EMBL" id="DRTH01000056">
    <property type="protein sequence ID" value="HHF08338.1"/>
    <property type="molecule type" value="Genomic_DNA"/>
</dbReference>
<evidence type="ECO:0000259" key="7">
    <source>
        <dbReference type="Pfam" id="PF02608"/>
    </source>
</evidence>
<name>A0A7C5DXI5_9BACT</name>
<gene>
    <name evidence="8" type="ORF">ENL26_01010</name>
</gene>
<evidence type="ECO:0000256" key="5">
    <source>
        <dbReference type="ARBA" id="ARBA00023136"/>
    </source>
</evidence>
<keyword evidence="5" id="KW-0472">Membrane</keyword>
<evidence type="ECO:0000313" key="8">
    <source>
        <dbReference type="EMBL" id="HHF08338.1"/>
    </source>
</evidence>
<dbReference type="CDD" id="cd19964">
    <property type="entry name" value="PBP1_BMP-like"/>
    <property type="match status" value="1"/>
</dbReference>
<accession>A0A7C5DXI5</accession>
<dbReference type="Proteomes" id="UP000886129">
    <property type="component" value="Unassembled WGS sequence"/>
</dbReference>
<evidence type="ECO:0000256" key="3">
    <source>
        <dbReference type="ARBA" id="ARBA00022475"/>
    </source>
</evidence>
<comment type="similarity">
    <text evidence="2">Belongs to the BMP lipoprotein family.</text>
</comment>
<dbReference type="InterPro" id="IPR028082">
    <property type="entry name" value="Peripla_BP_I"/>
</dbReference>
<dbReference type="GO" id="GO:0005886">
    <property type="term" value="C:plasma membrane"/>
    <property type="evidence" value="ECO:0007669"/>
    <property type="project" value="UniProtKB-SubCell"/>
</dbReference>
<comment type="caution">
    <text evidence="8">The sequence shown here is derived from an EMBL/GenBank/DDBJ whole genome shotgun (WGS) entry which is preliminary data.</text>
</comment>
<reference evidence="8" key="1">
    <citation type="journal article" date="2020" name="mSystems">
        <title>Genome- and Community-Level Interaction Insights into Carbon Utilization and Element Cycling Functions of Hydrothermarchaeota in Hydrothermal Sediment.</title>
        <authorList>
            <person name="Zhou Z."/>
            <person name="Liu Y."/>
            <person name="Xu W."/>
            <person name="Pan J."/>
            <person name="Luo Z.H."/>
            <person name="Li M."/>
        </authorList>
    </citation>
    <scope>NUCLEOTIDE SEQUENCE [LARGE SCALE GENOMIC DNA]</scope>
    <source>
        <strain evidence="8">HyVt-80</strain>
    </source>
</reference>
<sequence>MKRLFSALIILTLVTALGFAGPKVAMIIAQGGLGDKSYNDSAYAGLTKAAVDFDVTVKAIESKDVVTEGEKLLRNAARAGFDLVITLEYSHFEVLERVAKDFPNTTFAILNIAVPGDNVVSVIFKEHEGSFLVGALAAMVTSNTSIPNVNPEKIIGVIGGTKSAGIDKFLVGYKEGAHYIDPDVQVLEAYSFSFGDPSKGYEMAKAMFEQGADIVYQVAGGTGLGVIQAAKDMGRYAIGVDSDQDSLAPGNVLCSMMKRVDIAIYDLIKKLVEGTLKGGETLYYGLKEGGIQVSPMVFTRHVIPREYIARMGEIMEKIICGEIVVTDITMEQ</sequence>
<dbReference type="Pfam" id="PF02608">
    <property type="entry name" value="Bmp"/>
    <property type="match status" value="1"/>
</dbReference>
<dbReference type="SUPFAM" id="SSF53822">
    <property type="entry name" value="Periplasmic binding protein-like I"/>
    <property type="match status" value="1"/>
</dbReference>
<keyword evidence="6" id="KW-0449">Lipoprotein</keyword>
<dbReference type="PANTHER" id="PTHR34296">
    <property type="entry name" value="TRANSCRIPTIONAL ACTIVATOR PROTEIN MED"/>
    <property type="match status" value="1"/>
</dbReference>
<evidence type="ECO:0000256" key="6">
    <source>
        <dbReference type="ARBA" id="ARBA00023288"/>
    </source>
</evidence>
<feature type="domain" description="ABC transporter substrate-binding protein PnrA-like" evidence="7">
    <location>
        <begin position="24"/>
        <end position="327"/>
    </location>
</feature>